<dbReference type="KEGG" id="pbh:AAW51_3460"/>
<dbReference type="CDD" id="cd11338">
    <property type="entry name" value="AmyAc_CMD"/>
    <property type="match status" value="1"/>
</dbReference>
<dbReference type="SMART" id="SM00642">
    <property type="entry name" value="Aamy"/>
    <property type="match status" value="1"/>
</dbReference>
<keyword evidence="5" id="KW-1185">Reference proteome</keyword>
<evidence type="ECO:0000313" key="4">
    <source>
        <dbReference type="EMBL" id="AKJ30151.1"/>
    </source>
</evidence>
<evidence type="ECO:0000313" key="5">
    <source>
        <dbReference type="Proteomes" id="UP000035352"/>
    </source>
</evidence>
<dbReference type="PANTHER" id="PTHR10357">
    <property type="entry name" value="ALPHA-AMYLASE FAMILY MEMBER"/>
    <property type="match status" value="1"/>
</dbReference>
<evidence type="ECO:0000256" key="1">
    <source>
        <dbReference type="ARBA" id="ARBA00022801"/>
    </source>
</evidence>
<evidence type="ECO:0000259" key="3">
    <source>
        <dbReference type="SMART" id="SM00642"/>
    </source>
</evidence>
<protein>
    <submittedName>
        <fullName evidence="4">Alpha-glucosidase</fullName>
    </submittedName>
</protein>
<dbReference type="InterPro" id="IPR006047">
    <property type="entry name" value="GH13_cat_dom"/>
</dbReference>
<dbReference type="Gene3D" id="3.20.20.80">
    <property type="entry name" value="Glycosidases"/>
    <property type="match status" value="1"/>
</dbReference>
<dbReference type="PATRIC" id="fig|413882.6.peg.3613"/>
<dbReference type="SUPFAM" id="SSF51445">
    <property type="entry name" value="(Trans)glycosidases"/>
    <property type="match status" value="1"/>
</dbReference>
<sequence>MLYQGAPLSDVQARVLLDNEEHWITLVADGHEGRWSRYRAVLPWCQTGPSTRYCFRVYENGRPRWLGADGEHRHTPAEAAHFRATRTPVLPDWAYRQVAYQIFPDRYARSEHAPGVRHDTYYGSWPMPVQQLDWHAPSDPGLGQSSFHGGDLPGIRARLDHLQSLGVTTLYLTPVFASGSNHRYDTEDYHRVDPALGGDAALVDLSAALKARGMRLVLDAVLNHTSANHPWFNRWGIHPGIGAWQSQDSPWAGWYARNAQGEPVYWKGHSSLPVLDYAHPAVADAMITGLDSVLRRWLRPPVAIDGWRLDAIHMLGEGAGAKRNAHWLQRIRDVVKAERPDALVIGEHFWEATPWLQGDQEDAAMNYWGFTQPLWQWLAEHDLAGRPAPLDTRDFARWLDRARAALPHDIACGMWNLIDSHDTVRLFTLLGSDEAAVRCALTLQFCYPGVPCLYYGDEIGLEGGPDPDNRRCFPWDPAQWRHGVLDHVRQLAALRHSRPELQQGACQTLASGDDWIALARYNVEAATLLVLNRGAQTSVWVPLDRLPRGVDEWRSVFGHMLEGDKTGVQLRLGPMDAAVFCS</sequence>
<keyword evidence="2" id="KW-0326">Glycosidase</keyword>
<proteinExistence type="predicted"/>
<dbReference type="STRING" id="413882.AAW51_3460"/>
<gene>
    <name evidence="4" type="primary">malZ</name>
    <name evidence="4" type="ORF">AAW51_3460</name>
</gene>
<organism evidence="4 5">
    <name type="scientific">Caldimonas brevitalea</name>
    <dbReference type="NCBI Taxonomy" id="413882"/>
    <lineage>
        <taxon>Bacteria</taxon>
        <taxon>Pseudomonadati</taxon>
        <taxon>Pseudomonadota</taxon>
        <taxon>Betaproteobacteria</taxon>
        <taxon>Burkholderiales</taxon>
        <taxon>Sphaerotilaceae</taxon>
        <taxon>Caldimonas</taxon>
    </lineage>
</organism>
<dbReference type="Pfam" id="PF00128">
    <property type="entry name" value="Alpha-amylase"/>
    <property type="match status" value="1"/>
</dbReference>
<dbReference type="GO" id="GO:0016798">
    <property type="term" value="F:hydrolase activity, acting on glycosyl bonds"/>
    <property type="evidence" value="ECO:0007669"/>
    <property type="project" value="UniProtKB-KW"/>
</dbReference>
<dbReference type="PANTHER" id="PTHR10357:SF210">
    <property type="entry name" value="MALTODEXTRIN GLUCOSIDASE"/>
    <property type="match status" value="1"/>
</dbReference>
<name>A0A0G3BRX9_9BURK</name>
<reference evidence="4 5" key="1">
    <citation type="submission" date="2015-05" db="EMBL/GenBank/DDBJ databases">
        <authorList>
            <person name="Tang B."/>
            <person name="Yu Y."/>
        </authorList>
    </citation>
    <scope>NUCLEOTIDE SEQUENCE [LARGE SCALE GENOMIC DNA]</scope>
    <source>
        <strain evidence="4 5">DSM 7029</strain>
    </source>
</reference>
<feature type="domain" description="Glycosyl hydrolase family 13 catalytic" evidence="3">
    <location>
        <begin position="101"/>
        <end position="495"/>
    </location>
</feature>
<keyword evidence="1" id="KW-0378">Hydrolase</keyword>
<accession>A0A0G3BRX9</accession>
<dbReference type="InterPro" id="IPR017853">
    <property type="entry name" value="GH"/>
</dbReference>
<evidence type="ECO:0000256" key="2">
    <source>
        <dbReference type="ARBA" id="ARBA00023295"/>
    </source>
</evidence>
<dbReference type="AlphaFoldDB" id="A0A0G3BRX9"/>
<dbReference type="Proteomes" id="UP000035352">
    <property type="component" value="Chromosome"/>
</dbReference>
<dbReference type="EMBL" id="CP011371">
    <property type="protein sequence ID" value="AKJ30151.1"/>
    <property type="molecule type" value="Genomic_DNA"/>
</dbReference>
<dbReference type="NCBIfam" id="NF008051">
    <property type="entry name" value="PRK10785.1"/>
    <property type="match status" value="1"/>
</dbReference>
<dbReference type="GO" id="GO:0005975">
    <property type="term" value="P:carbohydrate metabolic process"/>
    <property type="evidence" value="ECO:0007669"/>
    <property type="project" value="InterPro"/>
</dbReference>